<protein>
    <submittedName>
        <fullName evidence="15">Aste57867_22254 protein</fullName>
    </submittedName>
</protein>
<dbReference type="PROSITE" id="PS50089">
    <property type="entry name" value="ZF_RING_2"/>
    <property type="match status" value="1"/>
</dbReference>
<dbReference type="InterPro" id="IPR019787">
    <property type="entry name" value="Znf_PHD-finger"/>
</dbReference>
<dbReference type="InterPro" id="IPR001965">
    <property type="entry name" value="Znf_PHD"/>
</dbReference>
<feature type="region of interest" description="Disordered" evidence="10">
    <location>
        <begin position="180"/>
        <end position="223"/>
    </location>
</feature>
<feature type="compositionally biased region" description="Acidic residues" evidence="10">
    <location>
        <begin position="794"/>
        <end position="806"/>
    </location>
</feature>
<evidence type="ECO:0000256" key="8">
    <source>
        <dbReference type="PROSITE-ProRule" id="PRU00175"/>
    </source>
</evidence>
<dbReference type="SMART" id="SM00249">
    <property type="entry name" value="PHD"/>
    <property type="match status" value="1"/>
</dbReference>
<evidence type="ECO:0000313" key="15">
    <source>
        <dbReference type="EMBL" id="VFT98921.1"/>
    </source>
</evidence>
<dbReference type="AlphaFoldDB" id="A0A485LLM0"/>
<feature type="region of interest" description="Disordered" evidence="10">
    <location>
        <begin position="915"/>
        <end position="958"/>
    </location>
</feature>
<sequence>MSSEYSTDDEAPPPPPATDLPTSISTGSSLLASLVKAKPAPLSDASDSSDDDDDDDDGAQVDEEDEDGSHAPSDDDLEEDEMEQLLVKQEAELKQKQEQQGDDDDTVRKEPKTSSTPSTICEVCEEDTSNAKRALVCAQCGVRFHPTCFRQKYAKLIQTNHLKKWFCPDCEPIKKIALTPKGKGKKRGTNQASAESKSTPEKKRASGAAASAASSGPPKSSDEKYARLVDVALKAGKKFNGIVLEKGEEMLTLAHGLKQDVEAHLGIKKDDGHPRGRHDGDDSDDVAMDDDENDDEGGAVDAPSSAAATPSGVLLRKLAAGLSQLESLIYTLQYHAVQTEVELIKDVKFPPNLEQKSLEREAKEMQKAKLKVKTGGGASRLYSSAQIAKLEEWYGKSSRPESSEIQAMYRIINAPAYADAELQPEGIAVKQIRIWFDNRRAKERLDYMRIKMKDVDTSSMDSEAVKKMKAAYIDEAKEVLEARVAKMRETSTGAMDIMEEAEQLIAEPMLQGDTIETSSPASHGVSAASPDQVKKTKAKQRLRMDHVASVRKAVKVAREMGLSEEEIKEERSKAIQAARDRLYVNGKPLGGHPLTKDEVTHLKFQLLKLLEEDAPAESCMDILELLLSVELPAHVLLDTRLDRQLRLVSKAHQENKEVVKLATKLSDHIQAIVTDSPAAAMLAPDDKPLPLVDDVHSGKEDKAGKASRVKFTVDQLLVLEKAFQQNEAPDKDALVKLSAQLSKSSASGEPSHDYKQLRCWFYKRKAAGHPPSALADALAGDSGSKDGGGSFSDVESDKDYDDDGRNDDEKIVVKKEKASKPNGRIFNDKQIGLLNAAYDANMRPESAVMDQLQDQLNEESGDVAITKRQLKTWFSNKRAKDRQDFVKQRVKEAQAAGVDDLDAVKEAADLEYRELNKEVKDEPSENESDGDCDDAVLKRKKGSAGGKQPAKKKIKREK</sequence>
<feature type="compositionally biased region" description="Acidic residues" evidence="10">
    <location>
        <begin position="47"/>
        <end position="67"/>
    </location>
</feature>
<reference evidence="14" key="2">
    <citation type="submission" date="2019-06" db="EMBL/GenBank/DDBJ databases">
        <title>Genomics analysis of Aphanomyces spp. identifies a new class of oomycete effector associated with host adaptation.</title>
        <authorList>
            <person name="Gaulin E."/>
        </authorList>
    </citation>
    <scope>NUCLEOTIDE SEQUENCE</scope>
    <source>
        <strain evidence="14">CBS 578.67</strain>
    </source>
</reference>
<dbReference type="Gene3D" id="3.30.40.10">
    <property type="entry name" value="Zinc/RING finger domain, C3HC4 (zinc finger)"/>
    <property type="match status" value="1"/>
</dbReference>
<evidence type="ECO:0000256" key="6">
    <source>
        <dbReference type="ARBA" id="ARBA00022833"/>
    </source>
</evidence>
<keyword evidence="7 9" id="KW-0238">DNA-binding</keyword>
<name>A0A485LLM0_9STRA</name>
<evidence type="ECO:0000256" key="3">
    <source>
        <dbReference type="ARBA" id="ARBA00010341"/>
    </source>
</evidence>
<dbReference type="SUPFAM" id="SSF46689">
    <property type="entry name" value="Homeodomain-like"/>
    <property type="match status" value="3"/>
</dbReference>
<evidence type="ECO:0000259" key="11">
    <source>
        <dbReference type="PROSITE" id="PS50016"/>
    </source>
</evidence>
<keyword evidence="16" id="KW-1185">Reference proteome</keyword>
<evidence type="ECO:0000256" key="5">
    <source>
        <dbReference type="ARBA" id="ARBA00022771"/>
    </source>
</evidence>
<dbReference type="InterPro" id="IPR001841">
    <property type="entry name" value="Znf_RING"/>
</dbReference>
<feature type="domain" description="Homeobox" evidence="12">
    <location>
        <begin position="382"/>
        <end position="446"/>
    </location>
</feature>
<evidence type="ECO:0000313" key="14">
    <source>
        <dbReference type="EMBL" id="KAF0685936.1"/>
    </source>
</evidence>
<evidence type="ECO:0000256" key="2">
    <source>
        <dbReference type="ARBA" id="ARBA00007427"/>
    </source>
</evidence>
<dbReference type="GO" id="GO:0006357">
    <property type="term" value="P:regulation of transcription by RNA polymerase II"/>
    <property type="evidence" value="ECO:0007669"/>
    <property type="project" value="TreeGrafter"/>
</dbReference>
<feature type="domain" description="Homeobox" evidence="12">
    <location>
        <begin position="702"/>
        <end position="766"/>
    </location>
</feature>
<dbReference type="EMBL" id="CAADRA010007050">
    <property type="protein sequence ID" value="VFT98921.1"/>
    <property type="molecule type" value="Genomic_DNA"/>
</dbReference>
<dbReference type="InterPro" id="IPR013083">
    <property type="entry name" value="Znf_RING/FYVE/PHD"/>
</dbReference>
<gene>
    <name evidence="15" type="primary">Aste57867_22254</name>
    <name evidence="14" type="ORF">As57867_022184</name>
    <name evidence="15" type="ORF">ASTE57867_22254</name>
</gene>
<feature type="DNA-binding region" description="Homeobox" evidence="7">
    <location>
        <begin position="384"/>
        <end position="447"/>
    </location>
</feature>
<keyword evidence="4" id="KW-0479">Metal-binding</keyword>
<dbReference type="SUPFAM" id="SSF57903">
    <property type="entry name" value="FYVE/PHD zinc finger"/>
    <property type="match status" value="1"/>
</dbReference>
<dbReference type="PANTHER" id="PTHR24332">
    <property type="entry name" value="HOMEOBOX PROTEIN CDX"/>
    <property type="match status" value="1"/>
</dbReference>
<feature type="compositionally biased region" description="Acidic residues" evidence="10">
    <location>
        <begin position="1"/>
        <end position="11"/>
    </location>
</feature>
<feature type="compositionally biased region" description="Acidic residues" evidence="10">
    <location>
        <begin position="924"/>
        <end position="934"/>
    </location>
</feature>
<keyword evidence="7 9" id="KW-0539">Nucleus</keyword>
<dbReference type="CDD" id="cd15489">
    <property type="entry name" value="PHD_SF"/>
    <property type="match status" value="1"/>
</dbReference>
<feature type="region of interest" description="Disordered" evidence="10">
    <location>
        <begin position="266"/>
        <end position="306"/>
    </location>
</feature>
<feature type="compositionally biased region" description="Acidic residues" evidence="10">
    <location>
        <begin position="74"/>
        <end position="83"/>
    </location>
</feature>
<dbReference type="InterPro" id="IPR011011">
    <property type="entry name" value="Znf_FYVE_PHD"/>
</dbReference>
<feature type="compositionally biased region" description="Basic and acidic residues" evidence="10">
    <location>
        <begin position="266"/>
        <end position="280"/>
    </location>
</feature>
<feature type="region of interest" description="Disordered" evidence="10">
    <location>
        <begin position="1"/>
        <end position="119"/>
    </location>
</feature>
<comment type="subcellular location">
    <subcellularLocation>
        <location evidence="1 7 9">Nucleus</location>
    </subcellularLocation>
</comment>
<evidence type="ECO:0000259" key="13">
    <source>
        <dbReference type="PROSITE" id="PS50089"/>
    </source>
</evidence>
<dbReference type="Gene3D" id="1.10.10.60">
    <property type="entry name" value="Homeodomain-like"/>
    <property type="match status" value="3"/>
</dbReference>
<dbReference type="PROSITE" id="PS50016">
    <property type="entry name" value="ZF_PHD_2"/>
    <property type="match status" value="1"/>
</dbReference>
<keyword evidence="5 8" id="KW-0863">Zinc-finger</keyword>
<dbReference type="InterPro" id="IPR047152">
    <property type="entry name" value="Caudal_homeobox"/>
</dbReference>
<dbReference type="PROSITE" id="PS01359">
    <property type="entry name" value="ZF_PHD_1"/>
    <property type="match status" value="1"/>
</dbReference>
<dbReference type="Pfam" id="PF00046">
    <property type="entry name" value="Homeodomain"/>
    <property type="match status" value="3"/>
</dbReference>
<dbReference type="GO" id="GO:0003700">
    <property type="term" value="F:DNA-binding transcription factor activity"/>
    <property type="evidence" value="ECO:0007669"/>
    <property type="project" value="TreeGrafter"/>
</dbReference>
<evidence type="ECO:0000256" key="7">
    <source>
        <dbReference type="PROSITE-ProRule" id="PRU00108"/>
    </source>
</evidence>
<accession>A0A485LLM0</accession>
<feature type="DNA-binding region" description="Homeobox" evidence="7">
    <location>
        <begin position="704"/>
        <end position="767"/>
    </location>
</feature>
<evidence type="ECO:0000256" key="9">
    <source>
        <dbReference type="RuleBase" id="RU000682"/>
    </source>
</evidence>
<dbReference type="InterPro" id="IPR019786">
    <property type="entry name" value="Zinc_finger_PHD-type_CS"/>
</dbReference>
<dbReference type="EMBL" id="VJMH01007024">
    <property type="protein sequence ID" value="KAF0685936.1"/>
    <property type="molecule type" value="Genomic_DNA"/>
</dbReference>
<comment type="similarity">
    <text evidence="2">Belongs to the PHD-associated homeobox family.</text>
</comment>
<dbReference type="GO" id="GO:0009948">
    <property type="term" value="P:anterior/posterior axis specification"/>
    <property type="evidence" value="ECO:0007669"/>
    <property type="project" value="TreeGrafter"/>
</dbReference>
<dbReference type="GO" id="GO:0030154">
    <property type="term" value="P:cell differentiation"/>
    <property type="evidence" value="ECO:0007669"/>
    <property type="project" value="TreeGrafter"/>
</dbReference>
<feature type="DNA-binding region" description="Homeobox" evidence="7">
    <location>
        <begin position="819"/>
        <end position="885"/>
    </location>
</feature>
<dbReference type="PANTHER" id="PTHR24332:SF9">
    <property type="entry name" value="HOMEOTIC PROTEIN CAUDAL"/>
    <property type="match status" value="1"/>
</dbReference>
<reference evidence="15 16" key="1">
    <citation type="submission" date="2019-03" db="EMBL/GenBank/DDBJ databases">
        <authorList>
            <person name="Gaulin E."/>
            <person name="Dumas B."/>
        </authorList>
    </citation>
    <scope>NUCLEOTIDE SEQUENCE [LARGE SCALE GENOMIC DNA]</scope>
    <source>
        <strain evidence="15">CBS 568.67</strain>
    </source>
</reference>
<dbReference type="SMART" id="SM00389">
    <property type="entry name" value="HOX"/>
    <property type="match status" value="3"/>
</dbReference>
<dbReference type="Proteomes" id="UP000332933">
    <property type="component" value="Unassembled WGS sequence"/>
</dbReference>
<feature type="region of interest" description="Disordered" evidence="10">
    <location>
        <begin position="515"/>
        <end position="541"/>
    </location>
</feature>
<dbReference type="GO" id="GO:0008270">
    <property type="term" value="F:zinc ion binding"/>
    <property type="evidence" value="ECO:0007669"/>
    <property type="project" value="UniProtKB-KW"/>
</dbReference>
<comment type="similarity">
    <text evidence="3">Belongs to the Caudal homeobox family.</text>
</comment>
<dbReference type="OrthoDB" id="125004at2759"/>
<keyword evidence="6" id="KW-0862">Zinc</keyword>
<proteinExistence type="inferred from homology"/>
<evidence type="ECO:0000256" key="4">
    <source>
        <dbReference type="ARBA" id="ARBA00022723"/>
    </source>
</evidence>
<dbReference type="InterPro" id="IPR009057">
    <property type="entry name" value="Homeodomain-like_sf"/>
</dbReference>
<feature type="domain" description="PHD-type" evidence="11">
    <location>
        <begin position="118"/>
        <end position="173"/>
    </location>
</feature>
<feature type="compositionally biased region" description="Acidic residues" evidence="10">
    <location>
        <begin position="281"/>
        <end position="298"/>
    </location>
</feature>
<dbReference type="InterPro" id="IPR001356">
    <property type="entry name" value="HD"/>
</dbReference>
<dbReference type="PROSITE" id="PS50071">
    <property type="entry name" value="HOMEOBOX_2"/>
    <property type="match status" value="3"/>
</dbReference>
<feature type="compositionally biased region" description="Basic residues" evidence="10">
    <location>
        <begin position="949"/>
        <end position="958"/>
    </location>
</feature>
<evidence type="ECO:0000313" key="16">
    <source>
        <dbReference type="Proteomes" id="UP000332933"/>
    </source>
</evidence>
<feature type="compositionally biased region" description="Basic and acidic residues" evidence="10">
    <location>
        <begin position="89"/>
        <end position="99"/>
    </location>
</feature>
<organism evidence="15 16">
    <name type="scientific">Aphanomyces stellatus</name>
    <dbReference type="NCBI Taxonomy" id="120398"/>
    <lineage>
        <taxon>Eukaryota</taxon>
        <taxon>Sar</taxon>
        <taxon>Stramenopiles</taxon>
        <taxon>Oomycota</taxon>
        <taxon>Saprolegniomycetes</taxon>
        <taxon>Saprolegniales</taxon>
        <taxon>Verrucalvaceae</taxon>
        <taxon>Aphanomyces</taxon>
    </lineage>
</organism>
<feature type="domain" description="Homeobox" evidence="12">
    <location>
        <begin position="817"/>
        <end position="884"/>
    </location>
</feature>
<evidence type="ECO:0000256" key="10">
    <source>
        <dbReference type="SAM" id="MobiDB-lite"/>
    </source>
</evidence>
<feature type="domain" description="RING-type" evidence="13">
    <location>
        <begin position="121"/>
        <end position="171"/>
    </location>
</feature>
<dbReference type="Pfam" id="PF00628">
    <property type="entry name" value="PHD"/>
    <property type="match status" value="1"/>
</dbReference>
<evidence type="ECO:0000259" key="12">
    <source>
        <dbReference type="PROSITE" id="PS50071"/>
    </source>
</evidence>
<feature type="compositionally biased region" description="Low complexity" evidence="10">
    <location>
        <begin position="206"/>
        <end position="219"/>
    </location>
</feature>
<evidence type="ECO:0000256" key="1">
    <source>
        <dbReference type="ARBA" id="ARBA00004123"/>
    </source>
</evidence>
<dbReference type="GO" id="GO:0000977">
    <property type="term" value="F:RNA polymerase II transcription regulatory region sequence-specific DNA binding"/>
    <property type="evidence" value="ECO:0007669"/>
    <property type="project" value="TreeGrafter"/>
</dbReference>
<feature type="region of interest" description="Disordered" evidence="10">
    <location>
        <begin position="773"/>
        <end position="809"/>
    </location>
</feature>
<dbReference type="GO" id="GO:0005634">
    <property type="term" value="C:nucleus"/>
    <property type="evidence" value="ECO:0007669"/>
    <property type="project" value="UniProtKB-SubCell"/>
</dbReference>
<dbReference type="CDD" id="cd00086">
    <property type="entry name" value="homeodomain"/>
    <property type="match status" value="3"/>
</dbReference>
<keyword evidence="7 9" id="KW-0371">Homeobox</keyword>